<keyword evidence="6" id="KW-1003">Cell membrane</keyword>
<comment type="function">
    <text evidence="14">Involved in mercury resistance. Probably transfers a mercuric ion from the periplasmic Hg(2+)-binding protein MerP to the cytoplasmic mercuric reductase MerA.</text>
</comment>
<evidence type="ECO:0000256" key="15">
    <source>
        <dbReference type="SAM" id="Phobius"/>
    </source>
</evidence>
<name>A0AAE7EHM0_SERFO</name>
<evidence type="ECO:0000256" key="14">
    <source>
        <dbReference type="ARBA" id="ARBA00045720"/>
    </source>
</evidence>
<accession>A0AAE7EHM0</accession>
<proteinExistence type="inferred from homology"/>
<evidence type="ECO:0000256" key="11">
    <source>
        <dbReference type="ARBA" id="ARBA00022989"/>
    </source>
</evidence>
<dbReference type="GO" id="GO:0015097">
    <property type="term" value="F:mercury ion transmembrane transporter activity"/>
    <property type="evidence" value="ECO:0007669"/>
    <property type="project" value="InterPro"/>
</dbReference>
<keyword evidence="7" id="KW-0997">Cell inner membrane</keyword>
<gene>
    <name evidence="16" type="ORF">G9399_11275</name>
</gene>
<dbReference type="GO" id="GO:0046872">
    <property type="term" value="F:metal ion binding"/>
    <property type="evidence" value="ECO:0007669"/>
    <property type="project" value="UniProtKB-KW"/>
</dbReference>
<feature type="transmembrane region" description="Helical" evidence="15">
    <location>
        <begin position="53"/>
        <end position="72"/>
    </location>
</feature>
<evidence type="ECO:0000313" key="17">
    <source>
        <dbReference type="Proteomes" id="UP000503464"/>
    </source>
</evidence>
<evidence type="ECO:0000256" key="9">
    <source>
        <dbReference type="ARBA" id="ARBA00022723"/>
    </source>
</evidence>
<feature type="transmembrane region" description="Helical" evidence="15">
    <location>
        <begin position="93"/>
        <end position="116"/>
    </location>
</feature>
<organism evidence="16 17">
    <name type="scientific">Serratia fonticola</name>
    <dbReference type="NCBI Taxonomy" id="47917"/>
    <lineage>
        <taxon>Bacteria</taxon>
        <taxon>Pseudomonadati</taxon>
        <taxon>Pseudomonadota</taxon>
        <taxon>Gammaproteobacteria</taxon>
        <taxon>Enterobacterales</taxon>
        <taxon>Yersiniaceae</taxon>
        <taxon>Serratia</taxon>
    </lineage>
</organism>
<evidence type="ECO:0000256" key="12">
    <source>
        <dbReference type="ARBA" id="ARBA00023136"/>
    </source>
</evidence>
<evidence type="ECO:0000256" key="5">
    <source>
        <dbReference type="ARBA" id="ARBA00022466"/>
    </source>
</evidence>
<evidence type="ECO:0000313" key="16">
    <source>
        <dbReference type="EMBL" id="QKJ58839.1"/>
    </source>
</evidence>
<keyword evidence="12 15" id="KW-0472">Membrane</keyword>
<dbReference type="RefSeq" id="WP_173409165.1">
    <property type="nucleotide sequence ID" value="NZ_CP054160.3"/>
</dbReference>
<dbReference type="AlphaFoldDB" id="A0AAE7EHM0"/>
<sequence length="120" mass="13330">MTMSLSNSVKGSVVTLLAALLAAAASTLCCLGPLLYLVFGISAAGLMGIPALSWLQWPMIIVAIGLMLRGFWRLYLSPRPVCVNVVSRRALIWLYWLSVPLLLALMTYPYVLPWIWEMME</sequence>
<dbReference type="EMBL" id="CP054160">
    <property type="protein sequence ID" value="QKJ58839.1"/>
    <property type="molecule type" value="Genomic_DNA"/>
</dbReference>
<keyword evidence="11 15" id="KW-1133">Transmembrane helix</keyword>
<dbReference type="Proteomes" id="UP000503464">
    <property type="component" value="Chromosome"/>
</dbReference>
<comment type="subcellular location">
    <subcellularLocation>
        <location evidence="1">Cell inner membrane</location>
        <topology evidence="1">Multi-pass membrane protein</topology>
    </subcellularLocation>
</comment>
<dbReference type="InterPro" id="IPR003457">
    <property type="entry name" value="Transprt_MerT"/>
</dbReference>
<evidence type="ECO:0000256" key="13">
    <source>
        <dbReference type="ARBA" id="ARBA00030934"/>
    </source>
</evidence>
<evidence type="ECO:0000256" key="1">
    <source>
        <dbReference type="ARBA" id="ARBA00004429"/>
    </source>
</evidence>
<keyword evidence="9" id="KW-0479">Metal-binding</keyword>
<dbReference type="Pfam" id="PF02411">
    <property type="entry name" value="MerT"/>
    <property type="match status" value="1"/>
</dbReference>
<comment type="similarity">
    <text evidence="2">Belongs to the MerT family.</text>
</comment>
<evidence type="ECO:0000256" key="2">
    <source>
        <dbReference type="ARBA" id="ARBA00008224"/>
    </source>
</evidence>
<keyword evidence="8 15" id="KW-0812">Transmembrane</keyword>
<evidence type="ECO:0000256" key="8">
    <source>
        <dbReference type="ARBA" id="ARBA00022692"/>
    </source>
</evidence>
<reference evidence="17" key="1">
    <citation type="submission" date="2020-03" db="EMBL/GenBank/DDBJ databases">
        <title>Genome sequences of seven Enterobacteriaceae strains isolated from Canadian wastewater treatment facilities.</title>
        <authorList>
            <person name="Huang H."/>
            <person name="Chmara J.T."/>
            <person name="Duceppe M.-O."/>
        </authorList>
    </citation>
    <scope>NUCLEOTIDE SEQUENCE [LARGE SCALE GENOMIC DNA]</scope>
    <source>
        <strain evidence="17">Biosolid 3</strain>
    </source>
</reference>
<dbReference type="GO" id="GO:0005886">
    <property type="term" value="C:plasma membrane"/>
    <property type="evidence" value="ECO:0007669"/>
    <property type="project" value="UniProtKB-SubCell"/>
</dbReference>
<evidence type="ECO:0000256" key="7">
    <source>
        <dbReference type="ARBA" id="ARBA00022519"/>
    </source>
</evidence>
<keyword evidence="5" id="KW-0475">Mercuric resistance</keyword>
<evidence type="ECO:0000256" key="6">
    <source>
        <dbReference type="ARBA" id="ARBA00022475"/>
    </source>
</evidence>
<protein>
    <recommendedName>
        <fullName evidence="3">Mercuric transport protein MerT</fullName>
    </recommendedName>
    <alternativeName>
        <fullName evidence="13">Mercury ion transport protein</fullName>
    </alternativeName>
</protein>
<keyword evidence="10" id="KW-0476">Mercury</keyword>
<evidence type="ECO:0000256" key="3">
    <source>
        <dbReference type="ARBA" id="ARBA00017053"/>
    </source>
</evidence>
<evidence type="ECO:0000256" key="4">
    <source>
        <dbReference type="ARBA" id="ARBA00022448"/>
    </source>
</evidence>
<keyword evidence="4" id="KW-0813">Transport</keyword>
<evidence type="ECO:0000256" key="10">
    <source>
        <dbReference type="ARBA" id="ARBA00022914"/>
    </source>
</evidence>